<name>A0A166P2Z6_9AGAM</name>
<feature type="signal peptide" evidence="1">
    <location>
        <begin position="1"/>
        <end position="21"/>
    </location>
</feature>
<proteinExistence type="predicted"/>
<evidence type="ECO:0000313" key="2">
    <source>
        <dbReference type="EMBL" id="KZP25658.1"/>
    </source>
</evidence>
<evidence type="ECO:0000256" key="1">
    <source>
        <dbReference type="SAM" id="SignalP"/>
    </source>
</evidence>
<dbReference type="AlphaFoldDB" id="A0A166P2Z6"/>
<evidence type="ECO:0000313" key="3">
    <source>
        <dbReference type="Proteomes" id="UP000076532"/>
    </source>
</evidence>
<dbReference type="Proteomes" id="UP000076532">
    <property type="component" value="Unassembled WGS sequence"/>
</dbReference>
<organism evidence="2 3">
    <name type="scientific">Athelia psychrophila</name>
    <dbReference type="NCBI Taxonomy" id="1759441"/>
    <lineage>
        <taxon>Eukaryota</taxon>
        <taxon>Fungi</taxon>
        <taxon>Dikarya</taxon>
        <taxon>Basidiomycota</taxon>
        <taxon>Agaricomycotina</taxon>
        <taxon>Agaricomycetes</taxon>
        <taxon>Agaricomycetidae</taxon>
        <taxon>Atheliales</taxon>
        <taxon>Atheliaceae</taxon>
        <taxon>Athelia</taxon>
    </lineage>
</organism>
<dbReference type="EMBL" id="KV417519">
    <property type="protein sequence ID" value="KZP25658.1"/>
    <property type="molecule type" value="Genomic_DNA"/>
</dbReference>
<keyword evidence="3" id="KW-1185">Reference proteome</keyword>
<protein>
    <submittedName>
        <fullName evidence="2">Uncharacterized protein</fullName>
    </submittedName>
</protein>
<reference evidence="2 3" key="1">
    <citation type="journal article" date="2016" name="Mol. Biol. Evol.">
        <title>Comparative Genomics of Early-Diverging Mushroom-Forming Fungi Provides Insights into the Origins of Lignocellulose Decay Capabilities.</title>
        <authorList>
            <person name="Nagy L.G."/>
            <person name="Riley R."/>
            <person name="Tritt A."/>
            <person name="Adam C."/>
            <person name="Daum C."/>
            <person name="Floudas D."/>
            <person name="Sun H."/>
            <person name="Yadav J.S."/>
            <person name="Pangilinan J."/>
            <person name="Larsson K.H."/>
            <person name="Matsuura K."/>
            <person name="Barry K."/>
            <person name="Labutti K."/>
            <person name="Kuo R."/>
            <person name="Ohm R.A."/>
            <person name="Bhattacharya S.S."/>
            <person name="Shirouzu T."/>
            <person name="Yoshinaga Y."/>
            <person name="Martin F.M."/>
            <person name="Grigoriev I.V."/>
            <person name="Hibbett D.S."/>
        </authorList>
    </citation>
    <scope>NUCLEOTIDE SEQUENCE [LARGE SCALE GENOMIC DNA]</scope>
    <source>
        <strain evidence="2 3">CBS 109695</strain>
    </source>
</reference>
<feature type="chain" id="PRO_5007878089" evidence="1">
    <location>
        <begin position="22"/>
        <end position="156"/>
    </location>
</feature>
<sequence length="156" mass="16977">MLYRRLFWLIVASGLGMRSLAVPGPSAVHIGPRCSFGLFHFGTARACFPLPPVLMLASRFLPPFVLVAPSRPARSLLLPALRARCFLPALRARCFLPALCARCSLPPTAPSCPSRPLLPPALRAHRSFPFCALTASTRTPHTASVIPDHKKGFLKE</sequence>
<accession>A0A166P2Z6</accession>
<gene>
    <name evidence="2" type="ORF">FIBSPDRAFT_950078</name>
</gene>
<keyword evidence="1" id="KW-0732">Signal</keyword>